<proteinExistence type="inferred from homology"/>
<dbReference type="GO" id="GO:0004441">
    <property type="term" value="F:inositol-1,4-bisphosphate 1-phosphatase activity"/>
    <property type="evidence" value="ECO:0007669"/>
    <property type="project" value="UniProtKB-EC"/>
</dbReference>
<dbReference type="Proteomes" id="UP000325440">
    <property type="component" value="Unassembled WGS sequence"/>
</dbReference>
<accession>A0A5E4MCK6</accession>
<dbReference type="InterPro" id="IPR020583">
    <property type="entry name" value="Inositol_monoP_metal-BS"/>
</dbReference>
<dbReference type="Gene3D" id="3.40.190.80">
    <property type="match status" value="1"/>
</dbReference>
<evidence type="ECO:0000256" key="3">
    <source>
        <dbReference type="ARBA" id="ARBA00022723"/>
    </source>
</evidence>
<dbReference type="InterPro" id="IPR044897">
    <property type="entry name" value="INPP1_dom_1"/>
</dbReference>
<dbReference type="PANTHER" id="PTHR43028:SF3">
    <property type="entry name" value="INOSITOL POLYPHOSPHATE 1-PHOSPHATASE"/>
    <property type="match status" value="1"/>
</dbReference>
<keyword evidence="4 8" id="KW-0460">Magnesium</keyword>
<feature type="binding site" evidence="8">
    <location>
        <position position="315"/>
    </location>
    <ligand>
        <name>Mg(2+)</name>
        <dbReference type="ChEBI" id="CHEBI:18420"/>
        <label>1</label>
        <note>catalytic</note>
    </ligand>
</feature>
<feature type="binding site" evidence="8">
    <location>
        <position position="172"/>
    </location>
    <ligand>
        <name>Mg(2+)</name>
        <dbReference type="ChEBI" id="CHEBI:18420"/>
        <label>1</label>
        <note>catalytic</note>
    </ligand>
</feature>
<evidence type="ECO:0000256" key="7">
    <source>
        <dbReference type="ARBA" id="ARBA00044519"/>
    </source>
</evidence>
<comment type="similarity">
    <text evidence="1">Belongs to the inositol monophosphatase superfamily.</text>
</comment>
<comment type="catalytic activity">
    <reaction evidence="5">
        <text>1D-myo-inositol 1,3,4-trisphosphate + H2O = 1D-myo-inositol 3,4-bisphosphate + phosphate</text>
        <dbReference type="Rhea" id="RHEA:70319"/>
        <dbReference type="ChEBI" id="CHEBI:15377"/>
        <dbReference type="ChEBI" id="CHEBI:43474"/>
        <dbReference type="ChEBI" id="CHEBI:58414"/>
        <dbReference type="ChEBI" id="CHEBI:83241"/>
    </reaction>
    <physiologicalReaction direction="left-to-right" evidence="5">
        <dbReference type="Rhea" id="RHEA:70320"/>
    </physiologicalReaction>
</comment>
<comment type="cofactor">
    <cofactor evidence="8">
        <name>Mg(2+)</name>
        <dbReference type="ChEBI" id="CHEBI:18420"/>
    </cofactor>
</comment>
<dbReference type="PANTHER" id="PTHR43028">
    <property type="entry name" value="3'(2'),5'-BISPHOSPHATE NUCLEOTIDASE 1"/>
    <property type="match status" value="1"/>
</dbReference>
<evidence type="ECO:0000256" key="2">
    <source>
        <dbReference type="ARBA" id="ARBA00022671"/>
    </source>
</evidence>
<dbReference type="Gene3D" id="3.30.540.10">
    <property type="entry name" value="Fructose-1,6-Bisphosphatase, subunit A, domain 1"/>
    <property type="match status" value="1"/>
</dbReference>
<dbReference type="EC" id="3.1.3.57" evidence="7"/>
<evidence type="ECO:0000313" key="9">
    <source>
        <dbReference type="EMBL" id="VVC29138.1"/>
    </source>
</evidence>
<dbReference type="Pfam" id="PF00459">
    <property type="entry name" value="Inositol_P"/>
    <property type="match status" value="1"/>
</dbReference>
<dbReference type="InterPro" id="IPR020550">
    <property type="entry name" value="Inositol_monophosphatase_CS"/>
</dbReference>
<keyword evidence="10" id="KW-1185">Reference proteome</keyword>
<evidence type="ECO:0000313" key="10">
    <source>
        <dbReference type="Proteomes" id="UP000325440"/>
    </source>
</evidence>
<dbReference type="AlphaFoldDB" id="A0A5E4MCK6"/>
<dbReference type="PROSITE" id="PS00630">
    <property type="entry name" value="IMP_2"/>
    <property type="match status" value="1"/>
</dbReference>
<organism evidence="9 10">
    <name type="scientific">Cinara cedri</name>
    <dbReference type="NCBI Taxonomy" id="506608"/>
    <lineage>
        <taxon>Eukaryota</taxon>
        <taxon>Metazoa</taxon>
        <taxon>Ecdysozoa</taxon>
        <taxon>Arthropoda</taxon>
        <taxon>Hexapoda</taxon>
        <taxon>Insecta</taxon>
        <taxon>Pterygota</taxon>
        <taxon>Neoptera</taxon>
        <taxon>Paraneoptera</taxon>
        <taxon>Hemiptera</taxon>
        <taxon>Sternorrhyncha</taxon>
        <taxon>Aphidomorpha</taxon>
        <taxon>Aphidoidea</taxon>
        <taxon>Aphididae</taxon>
        <taxon>Lachninae</taxon>
        <taxon>Cinara</taxon>
    </lineage>
</organism>
<evidence type="ECO:0000256" key="8">
    <source>
        <dbReference type="PIRSR" id="PIRSR600760-2"/>
    </source>
</evidence>
<gene>
    <name evidence="9" type="ORF">CINCED_3A020978</name>
</gene>
<dbReference type="PROSITE" id="PS00629">
    <property type="entry name" value="IMP_1"/>
    <property type="match status" value="1"/>
</dbReference>
<evidence type="ECO:0000256" key="6">
    <source>
        <dbReference type="ARBA" id="ARBA00044478"/>
    </source>
</evidence>
<dbReference type="InterPro" id="IPR050725">
    <property type="entry name" value="CysQ/Inositol_MonoPase"/>
</dbReference>
<dbReference type="GO" id="GO:0046854">
    <property type="term" value="P:phosphatidylinositol phosphate biosynthetic process"/>
    <property type="evidence" value="ECO:0007669"/>
    <property type="project" value="InterPro"/>
</dbReference>
<keyword evidence="2" id="KW-0452">Lithium</keyword>
<dbReference type="OrthoDB" id="9977309at2759"/>
<feature type="binding site" evidence="8">
    <location>
        <position position="94"/>
    </location>
    <ligand>
        <name>Mg(2+)</name>
        <dbReference type="ChEBI" id="CHEBI:18420"/>
        <label>1</label>
        <note>catalytic</note>
    </ligand>
</feature>
<feature type="binding site" evidence="8">
    <location>
        <position position="174"/>
    </location>
    <ligand>
        <name>Mg(2+)</name>
        <dbReference type="ChEBI" id="CHEBI:18420"/>
        <label>1</label>
        <note>catalytic</note>
    </ligand>
</feature>
<dbReference type="SUPFAM" id="SSF56655">
    <property type="entry name" value="Carbohydrate phosphatase"/>
    <property type="match status" value="1"/>
</dbReference>
<comment type="catalytic activity">
    <reaction evidence="6">
        <text>1D-myo-inositol 1,4-bisphosphate + H2O = 1D-myo-inositol 4-phosphate + phosphate</text>
        <dbReference type="Rhea" id="RHEA:15553"/>
        <dbReference type="ChEBI" id="CHEBI:15377"/>
        <dbReference type="ChEBI" id="CHEBI:43474"/>
        <dbReference type="ChEBI" id="CHEBI:58282"/>
        <dbReference type="ChEBI" id="CHEBI:58469"/>
        <dbReference type="EC" id="3.1.3.57"/>
    </reaction>
    <physiologicalReaction direction="left-to-right" evidence="6">
        <dbReference type="Rhea" id="RHEA:15554"/>
    </physiologicalReaction>
</comment>
<protein>
    <recommendedName>
        <fullName evidence="7">inositol-1,4-bisphosphate 1-phosphatase</fullName>
        <ecNumber evidence="7">3.1.3.57</ecNumber>
    </recommendedName>
</protein>
<feature type="binding site" evidence="8">
    <location>
        <position position="175"/>
    </location>
    <ligand>
        <name>Mg(2+)</name>
        <dbReference type="ChEBI" id="CHEBI:18420"/>
        <label>1</label>
        <note>catalytic</note>
    </ligand>
</feature>
<evidence type="ECO:0000256" key="1">
    <source>
        <dbReference type="ARBA" id="ARBA00009759"/>
    </source>
</evidence>
<evidence type="ECO:0000256" key="4">
    <source>
        <dbReference type="ARBA" id="ARBA00022842"/>
    </source>
</evidence>
<dbReference type="EMBL" id="CABPRJ010000488">
    <property type="protein sequence ID" value="VVC29138.1"/>
    <property type="molecule type" value="Genomic_DNA"/>
</dbReference>
<name>A0A5E4MCK6_9HEMI</name>
<evidence type="ECO:0000256" key="5">
    <source>
        <dbReference type="ARBA" id="ARBA00044465"/>
    </source>
</evidence>
<dbReference type="Gene3D" id="4.10.460.10">
    <property type="entry name" value="Inositol Polyphosphate 1-phosphatase, domain 1"/>
    <property type="match status" value="1"/>
</dbReference>
<dbReference type="GO" id="GO:0046872">
    <property type="term" value="F:metal ion binding"/>
    <property type="evidence" value="ECO:0007669"/>
    <property type="project" value="UniProtKB-KW"/>
</dbReference>
<reference evidence="9 10" key="1">
    <citation type="submission" date="2019-08" db="EMBL/GenBank/DDBJ databases">
        <authorList>
            <person name="Alioto T."/>
            <person name="Alioto T."/>
            <person name="Gomez Garrido J."/>
        </authorList>
    </citation>
    <scope>NUCLEOTIDE SEQUENCE [LARGE SCALE GENOMIC DNA]</scope>
</reference>
<keyword evidence="3 8" id="KW-0479">Metal-binding</keyword>
<sequence length="382" mass="41475">MSAAAAAAAEPGRPPRCLVGCALVASEAAANIARQCRSNPRLLSMLVEEKCDSEANRNRFAHDFKTLADVLVQHVVAKRFGLQFPELDGSIYGEENDTIKNNKGRDVTIKVGETVAETLRCLSEALDDDLESAKSLAEAAHREFTLSDLNVDRYPCEEEEHIDLKRIGIWIDPIDSTNEYINGNVDNVNEYGFHSSGLHCVTINIGLFDKYTGKPIAGVINQPFFKCDSAERWIGRCYWAFCGGQKGLHSLPEFVSCEQELVVISNSETDAARVALQRSGYTVATASGAGYKLLCVALGVVKCYALTKDSTYAWDTCAAHAMLASLGGTVCRRGGPAEPLTYRPKGDAGQGQARHCNAGGIIASRDPRTVDRVHALLLDCNR</sequence>
<dbReference type="InterPro" id="IPR000760">
    <property type="entry name" value="Inositol_monophosphatase-like"/>
</dbReference>